<dbReference type="EMBL" id="CP104965">
    <property type="protein sequence ID" value="UXN71147.1"/>
    <property type="molecule type" value="Genomic_DNA"/>
</dbReference>
<evidence type="ECO:0000313" key="1">
    <source>
        <dbReference type="EMBL" id="UXN71147.1"/>
    </source>
</evidence>
<gene>
    <name evidence="1" type="ORF">N8A98_08170</name>
</gene>
<dbReference type="InterPro" id="IPR050275">
    <property type="entry name" value="PGM_Phosphatase"/>
</dbReference>
<dbReference type="Gene3D" id="3.40.50.1240">
    <property type="entry name" value="Phosphoglycerate mutase-like"/>
    <property type="match status" value="1"/>
</dbReference>
<evidence type="ECO:0000313" key="2">
    <source>
        <dbReference type="Proteomes" id="UP001061862"/>
    </source>
</evidence>
<dbReference type="SUPFAM" id="SSF53254">
    <property type="entry name" value="Phosphoglycerate mutase-like"/>
    <property type="match status" value="1"/>
</dbReference>
<dbReference type="PIRSF" id="PIRSF000709">
    <property type="entry name" value="6PFK_2-Ptase"/>
    <property type="match status" value="1"/>
</dbReference>
<dbReference type="Pfam" id="PF00300">
    <property type="entry name" value="His_Phos_1"/>
    <property type="match status" value="1"/>
</dbReference>
<dbReference type="Proteomes" id="UP001061862">
    <property type="component" value="Chromosome"/>
</dbReference>
<dbReference type="RefSeq" id="WP_262170561.1">
    <property type="nucleotide sequence ID" value="NZ_CP104965.1"/>
</dbReference>
<sequence length="199" mass="21672">MTSTIYLLRHAAHDQVANYLAGRAPGVQLGPDGLAQAERLGTRLAREPFDALFASPRERAQQTAAAVAAARGNLPIETVEALDEVNFGSWSGCTFTELGKREDWRRWNALRSMAETPAGETMLDVQRRAIGFIRHITTRPGDARLALVSHADVIRAIVGHVLGLPIDAWQRFDIAPASITTLAIGEWGAKLLTLNEITP</sequence>
<dbReference type="CDD" id="cd07067">
    <property type="entry name" value="HP_PGM_like"/>
    <property type="match status" value="1"/>
</dbReference>
<proteinExistence type="predicted"/>
<dbReference type="InterPro" id="IPR029033">
    <property type="entry name" value="His_PPase_superfam"/>
</dbReference>
<keyword evidence="2" id="KW-1185">Reference proteome</keyword>
<name>A0ABY6CGC2_9HYPH</name>
<dbReference type="PANTHER" id="PTHR48100:SF1">
    <property type="entry name" value="HISTIDINE PHOSPHATASE FAMILY PROTEIN-RELATED"/>
    <property type="match status" value="1"/>
</dbReference>
<reference evidence="1 2" key="1">
    <citation type="submission" date="2022-09" db="EMBL/GenBank/DDBJ databases">
        <title>Interaction between co-microsymbionts with complementary sets of symbiotic genes in legume-rhizobium systems.</title>
        <authorList>
            <person name="Safronova V."/>
            <person name="Sazanova A."/>
            <person name="Afonin A."/>
            <person name="Chirak E."/>
        </authorList>
    </citation>
    <scope>NUCLEOTIDE SEQUENCE [LARGE SCALE GENOMIC DNA]</scope>
    <source>
        <strain evidence="1 2">A18/4-1</strain>
    </source>
</reference>
<dbReference type="PANTHER" id="PTHR48100">
    <property type="entry name" value="BROAD-SPECIFICITY PHOSPHATASE YOR283W-RELATED"/>
    <property type="match status" value="1"/>
</dbReference>
<organism evidence="1 2">
    <name type="scientific">Devosia neptuniae</name>
    <dbReference type="NCBI Taxonomy" id="191302"/>
    <lineage>
        <taxon>Bacteria</taxon>
        <taxon>Pseudomonadati</taxon>
        <taxon>Pseudomonadota</taxon>
        <taxon>Alphaproteobacteria</taxon>
        <taxon>Hyphomicrobiales</taxon>
        <taxon>Devosiaceae</taxon>
        <taxon>Devosia</taxon>
    </lineage>
</organism>
<dbReference type="SMART" id="SM00855">
    <property type="entry name" value="PGAM"/>
    <property type="match status" value="1"/>
</dbReference>
<dbReference type="InterPro" id="IPR013078">
    <property type="entry name" value="His_Pase_superF_clade-1"/>
</dbReference>
<accession>A0ABY6CGC2</accession>
<protein>
    <submittedName>
        <fullName evidence="1">Histidine phosphatase family protein</fullName>
    </submittedName>
</protein>